<feature type="domain" description="SRCR" evidence="12">
    <location>
        <begin position="634"/>
        <end position="737"/>
    </location>
</feature>
<evidence type="ECO:0000256" key="4">
    <source>
        <dbReference type="ARBA" id="ARBA00022737"/>
    </source>
</evidence>
<dbReference type="FunFam" id="3.10.250.10:FF:000005">
    <property type="entry name" value="Neurotrypsin isoform A"/>
    <property type="match status" value="2"/>
</dbReference>
<protein>
    <recommendedName>
        <fullName evidence="12">SRCR domain-containing protein</fullName>
    </recommendedName>
</protein>
<feature type="disulfide bond" evidence="10">
    <location>
        <begin position="1275"/>
        <end position="1285"/>
    </location>
</feature>
<accession>A0A8W8J6W8</accession>
<dbReference type="PROSITE" id="PS00420">
    <property type="entry name" value="SRCR_1"/>
    <property type="match status" value="6"/>
</dbReference>
<dbReference type="FunFam" id="3.10.250.10:FF:000016">
    <property type="entry name" value="Scavenger receptor cysteine-rich protein type 12"/>
    <property type="match status" value="2"/>
</dbReference>
<feature type="domain" description="SRCR" evidence="12">
    <location>
        <begin position="1001"/>
        <end position="1102"/>
    </location>
</feature>
<dbReference type="InterPro" id="IPR036772">
    <property type="entry name" value="SRCR-like_dom_sf"/>
</dbReference>
<dbReference type="GO" id="GO:0016020">
    <property type="term" value="C:membrane"/>
    <property type="evidence" value="ECO:0007669"/>
    <property type="project" value="UniProtKB-SubCell"/>
</dbReference>
<evidence type="ECO:0000256" key="3">
    <source>
        <dbReference type="ARBA" id="ARBA00022729"/>
    </source>
</evidence>
<feature type="domain" description="SRCR" evidence="12">
    <location>
        <begin position="531"/>
        <end position="632"/>
    </location>
</feature>
<dbReference type="EnsemblMetazoa" id="G17097.1">
    <property type="protein sequence ID" value="G17097.1:cds"/>
    <property type="gene ID" value="G17097"/>
</dbReference>
<dbReference type="Pfam" id="PF00530">
    <property type="entry name" value="SRCR"/>
    <property type="match status" value="12"/>
</dbReference>
<comment type="subcellular location">
    <subcellularLocation>
        <location evidence="1">Membrane</location>
        <topology evidence="1">Single-pass membrane protein</topology>
    </subcellularLocation>
</comment>
<feature type="disulfide bond" evidence="10">
    <location>
        <begin position="968"/>
        <end position="978"/>
    </location>
</feature>
<evidence type="ECO:0000256" key="5">
    <source>
        <dbReference type="ARBA" id="ARBA00022989"/>
    </source>
</evidence>
<name>A0A8W8J6W8_MAGGI</name>
<proteinExistence type="predicted"/>
<feature type="domain" description="SRCR" evidence="12">
    <location>
        <begin position="739"/>
        <end position="840"/>
    </location>
</feature>
<keyword evidence="2" id="KW-0812">Transmembrane</keyword>
<feature type="disulfide bond" evidence="10">
    <location>
        <begin position="1129"/>
        <end position="1193"/>
    </location>
</feature>
<dbReference type="PANTHER" id="PTHR48071">
    <property type="entry name" value="SRCR DOMAIN-CONTAINING PROTEIN"/>
    <property type="match status" value="1"/>
</dbReference>
<feature type="domain" description="SRCR" evidence="12">
    <location>
        <begin position="1104"/>
        <end position="1204"/>
    </location>
</feature>
<feature type="disulfide bond" evidence="10">
    <location>
        <begin position="809"/>
        <end position="819"/>
    </location>
</feature>
<evidence type="ECO:0000256" key="10">
    <source>
        <dbReference type="PROSITE-ProRule" id="PRU00196"/>
    </source>
</evidence>
<keyword evidence="9" id="KW-0325">Glycoprotein</keyword>
<feature type="domain" description="SRCR" evidence="12">
    <location>
        <begin position="323"/>
        <end position="420"/>
    </location>
</feature>
<feature type="domain" description="SRCR" evidence="12">
    <location>
        <begin position="842"/>
        <end position="885"/>
    </location>
</feature>
<dbReference type="PROSITE" id="PS50287">
    <property type="entry name" value="SRCR_2"/>
    <property type="match status" value="12"/>
</dbReference>
<dbReference type="PRINTS" id="PR00258">
    <property type="entry name" value="SPERACTRCPTR"/>
</dbReference>
<keyword evidence="6" id="KW-0472">Membrane</keyword>
<feature type="domain" description="SRCR" evidence="12">
    <location>
        <begin position="1312"/>
        <end position="1412"/>
    </location>
</feature>
<feature type="disulfide bond" evidence="10">
    <location>
        <begin position="1350"/>
        <end position="1411"/>
    </location>
</feature>
<dbReference type="InterPro" id="IPR001190">
    <property type="entry name" value="SRCR"/>
</dbReference>
<keyword evidence="5" id="KW-1133">Transmembrane helix</keyword>
<keyword evidence="8" id="KW-0675">Receptor</keyword>
<feature type="disulfide bond" evidence="10">
    <location>
        <begin position="500"/>
        <end position="510"/>
    </location>
</feature>
<feature type="disulfide bond" evidence="10">
    <location>
        <begin position="1173"/>
        <end position="1183"/>
    </location>
</feature>
<reference evidence="13" key="1">
    <citation type="submission" date="2022-08" db="UniProtKB">
        <authorList>
            <consortium name="EnsemblMetazoa"/>
        </authorList>
    </citation>
    <scope>IDENTIFICATION</scope>
    <source>
        <strain evidence="13">05x7-T-G4-1.051#20</strain>
    </source>
</reference>
<feature type="disulfide bond" evidence="10">
    <location>
        <begin position="601"/>
        <end position="611"/>
    </location>
</feature>
<keyword evidence="14" id="KW-1185">Reference proteome</keyword>
<dbReference type="SUPFAM" id="SSF56487">
    <property type="entry name" value="SRCR-like"/>
    <property type="match status" value="12"/>
</dbReference>
<feature type="domain" description="SRCR" evidence="12">
    <location>
        <begin position="898"/>
        <end position="999"/>
    </location>
</feature>
<feature type="disulfide bond" evidence="10">
    <location>
        <begin position="1142"/>
        <end position="1203"/>
    </location>
</feature>
<feature type="disulfide bond" evidence="10">
    <location>
        <begin position="1382"/>
        <end position="1392"/>
    </location>
</feature>
<evidence type="ECO:0000256" key="1">
    <source>
        <dbReference type="ARBA" id="ARBA00004167"/>
    </source>
</evidence>
<feature type="disulfide bond" evidence="10">
    <location>
        <begin position="705"/>
        <end position="715"/>
    </location>
</feature>
<organism evidence="13 14">
    <name type="scientific">Magallana gigas</name>
    <name type="common">Pacific oyster</name>
    <name type="synonym">Crassostrea gigas</name>
    <dbReference type="NCBI Taxonomy" id="29159"/>
    <lineage>
        <taxon>Eukaryota</taxon>
        <taxon>Metazoa</taxon>
        <taxon>Spiralia</taxon>
        <taxon>Lophotrochozoa</taxon>
        <taxon>Mollusca</taxon>
        <taxon>Bivalvia</taxon>
        <taxon>Autobranchia</taxon>
        <taxon>Pteriomorphia</taxon>
        <taxon>Ostreida</taxon>
        <taxon>Ostreoidea</taxon>
        <taxon>Ostreidae</taxon>
        <taxon>Magallana</taxon>
    </lineage>
</organism>
<comment type="caution">
    <text evidence="10">Lacks conserved residue(s) required for the propagation of feature annotation.</text>
</comment>
<evidence type="ECO:0000256" key="9">
    <source>
        <dbReference type="ARBA" id="ARBA00023180"/>
    </source>
</evidence>
<evidence type="ECO:0000256" key="8">
    <source>
        <dbReference type="ARBA" id="ARBA00023170"/>
    </source>
</evidence>
<evidence type="ECO:0000256" key="7">
    <source>
        <dbReference type="ARBA" id="ARBA00023157"/>
    </source>
</evidence>
<evidence type="ECO:0000256" key="11">
    <source>
        <dbReference type="SAM" id="Coils"/>
    </source>
</evidence>
<evidence type="ECO:0000259" key="12">
    <source>
        <dbReference type="PROSITE" id="PS50287"/>
    </source>
</evidence>
<dbReference type="FunFam" id="3.10.250.10:FF:000007">
    <property type="entry name" value="Soluble scavenger receptor cysteine-rich domain-containing protein SSC5D"/>
    <property type="match status" value="4"/>
</dbReference>
<keyword evidence="11" id="KW-0175">Coiled coil</keyword>
<evidence type="ECO:0000313" key="14">
    <source>
        <dbReference type="Proteomes" id="UP000005408"/>
    </source>
</evidence>
<evidence type="ECO:0000256" key="6">
    <source>
        <dbReference type="ARBA" id="ARBA00023136"/>
    </source>
</evidence>
<sequence>MSVQNENKEIKSKLLDLTKRQTDAQLNRYSTKPTVEAERNITDIQTDLDAKIKEKFEKLESSIQANLTLRLEDNNALMEDNMEIKRMIGYLNNTQTELNSKVDGLEKLLKEKEKLNYRLAINESSLNDLERKTQVLNDTLHDLQKEGFVMKTKVSTIVTDVQKKADILEQMGSKVTQQSIKVNETLRSIYELKEQEKNRIIYFANVTSTADNMRNELFILKTSLDTLKNQTNYLNVDLTHVNSSVINESQQIEENKMKINGYISQLSYLQMTVKSQETMLQNLQNAVENVGSLPSRCNDSQKPISCEKGVAKVTRISVIADGIRLVNGSSWNEGRVEVYESGGWGSVCSSEWDTMDASVVCKVMGFKYGVVITSGLFGLGGGPVQMTNVSCDGSESSIFGCLYNRTKECPTNQTAGVVCTNANPLRLVNGRTEAEGRVEIYTENSRGRGEWRTVSDRNWGNSEAHAVCQILGFPGHHTIPRAGYHFGQGTGEICLEDVKCNGTELSLLDCHYQWNSNCSHTGDAGVSCLTIRLMEGYDESEGRVEVLIDNQWGTVCDDNWGQNEASVVCRSLGLPSANAVAKRSAYFGHGNSEIILNGLNCSGGENDIQECSRTQSGLEKCGHENDAGVRCLQIRLVNKPGNKVSGMVEVYIKNEWGKVCGDNWTNKDSQVVCRHLGYPRHTAYPLQNNFFGQNPGRIWINNVHCLGGEQTLLNCNHSTNSRDIQCTSRRAAGVNCAPLTLVGGPSDREGRVEVYTDQQWGTVCDTHWGDQEARVVCENLGYFGHHAIPRRNSFFGGGNGSILMADVHCEGNVSSLLDCRHQVAITTNCSHNNDAGVSCLPVRLVGGQNDREGRVEVYMNHVWGTVCDDDWDHDDAQVVCQSLGFPNEFLPSLLGVPLKLVDGKIGKEGRVEVYMNNHWGTVCNSNWGQNEAQVVCENLGYGRLNAVPRQSAFFGEGTGDIVLHNVRCSGRETALIDCQHEVLVSTNCSHDNDAGVSCLPIRLFGGRNAMEGRVEIFLQNEWGTICDTLWDSKDGSVVCRSLGYKGFTGVPRYNSFYGKGSGRIWLQNSSCSGDETSIQNCIKSGIGVHQCNHSNDASVKCIPIRLVNGSSIDEGRVEVYQDNQWSTICGKSWSNSEAQVLCQSLGFGRAMNINATASFGEGKGDILIQNVNCKGTESSLLDCGKDDVIVQNCSHHYDIGVKCSSVRLVNGTNEWEGLVEMYDGSTWKGLCAQNWNTAEARVACRSLGFDGSTVVTQPFKMNQRITVKFPTYFDCRGHERNLFECSHHRIPVNTGWYSNKECTQAEVRCIPVRLSGGYSSVVGRVEVFLNNVWGTICDAGWGSVDSRVVCHTLFGDNYYGTTVSTRHLVRSVGDILLANVSCTGSERSVLECKHSLMTDQCSHTKDVAVKCFQNIRLNNGIVEVYMNYQWGTVCSYDWDDLDAKVVCRSLGLRSHYANARRTNRYYYSSMPILLRDVECRGTESSLFDCPKYTASGYCYGSKIAAVDCD</sequence>
<feature type="domain" description="SRCR" evidence="12">
    <location>
        <begin position="1206"/>
        <end position="1310"/>
    </location>
</feature>
<feature type="disulfide bond" evidence="10">
    <location>
        <begin position="1434"/>
        <end position="1498"/>
    </location>
</feature>
<dbReference type="FunFam" id="3.10.250.10:FF:000001">
    <property type="entry name" value="Lysyl oxidase 4 isoform X1"/>
    <property type="match status" value="1"/>
</dbReference>
<dbReference type="Proteomes" id="UP000005408">
    <property type="component" value="Unassembled WGS sequence"/>
</dbReference>
<dbReference type="FunFam" id="3.10.250.10:FF:000011">
    <property type="entry name" value="Scavenger receptor class A member 5"/>
    <property type="match status" value="2"/>
</dbReference>
<feature type="disulfide bond" evidence="10">
    <location>
        <begin position="391"/>
        <end position="401"/>
    </location>
</feature>
<feature type="disulfide bond" evidence="10">
    <location>
        <begin position="1337"/>
        <end position="1401"/>
    </location>
</feature>
<feature type="domain" description="SRCR" evidence="12">
    <location>
        <begin position="425"/>
        <end position="529"/>
    </location>
</feature>
<feature type="domain" description="SRCR" evidence="12">
    <location>
        <begin position="1409"/>
        <end position="1509"/>
    </location>
</feature>
<keyword evidence="3" id="KW-0732">Signal</keyword>
<keyword evidence="7 10" id="KW-1015">Disulfide bond</keyword>
<feature type="disulfide bond" evidence="10">
    <location>
        <begin position="1447"/>
        <end position="1508"/>
    </location>
</feature>
<evidence type="ECO:0000256" key="2">
    <source>
        <dbReference type="ARBA" id="ARBA00022692"/>
    </source>
</evidence>
<feature type="disulfide bond" evidence="10">
    <location>
        <begin position="1071"/>
        <end position="1081"/>
    </location>
</feature>
<dbReference type="Gene3D" id="3.10.250.10">
    <property type="entry name" value="SRCR-like domain"/>
    <property type="match status" value="12"/>
</dbReference>
<dbReference type="SMART" id="SM00202">
    <property type="entry name" value="SR"/>
    <property type="match status" value="12"/>
</dbReference>
<dbReference type="PANTHER" id="PTHR48071:SF18">
    <property type="entry name" value="DELETED IN MALIGNANT BRAIN TUMORS 1 PROTEIN-RELATED"/>
    <property type="match status" value="1"/>
</dbReference>
<evidence type="ECO:0000313" key="13">
    <source>
        <dbReference type="EnsemblMetazoa" id="G17097.1:cds"/>
    </source>
</evidence>
<feature type="coiled-coil region" evidence="11">
    <location>
        <begin position="95"/>
        <end position="146"/>
    </location>
</feature>
<keyword evidence="4" id="KW-0677">Repeat</keyword>
<feature type="disulfide bond" evidence="10">
    <location>
        <begin position="1479"/>
        <end position="1489"/>
    </location>
</feature>